<dbReference type="GO" id="GO:0004523">
    <property type="term" value="F:RNA-DNA hybrid ribonuclease activity"/>
    <property type="evidence" value="ECO:0007669"/>
    <property type="project" value="UniProtKB-UniRule"/>
</dbReference>
<feature type="binding site" evidence="12">
    <location>
        <position position="115"/>
    </location>
    <ligand>
        <name>a divalent metal cation</name>
        <dbReference type="ChEBI" id="CHEBI:60240"/>
    </ligand>
</feature>
<dbReference type="OrthoDB" id="9803420at2"/>
<comment type="function">
    <text evidence="3 13">Endonuclease that specifically degrades the RNA of RNA-DNA hybrids.</text>
</comment>
<dbReference type="Gene3D" id="3.30.420.10">
    <property type="entry name" value="Ribonuclease H-like superfamily/Ribonuclease H"/>
    <property type="match status" value="1"/>
</dbReference>
<accession>A0A4U8TAA1</accession>
<dbReference type="GO" id="GO:0043137">
    <property type="term" value="P:DNA replication, removal of RNA primer"/>
    <property type="evidence" value="ECO:0007669"/>
    <property type="project" value="TreeGrafter"/>
</dbReference>
<evidence type="ECO:0000256" key="2">
    <source>
        <dbReference type="ARBA" id="ARBA00001946"/>
    </source>
</evidence>
<keyword evidence="6" id="KW-0963">Cytoplasm</keyword>
<evidence type="ECO:0000313" key="16">
    <source>
        <dbReference type="Proteomes" id="UP000029733"/>
    </source>
</evidence>
<evidence type="ECO:0000256" key="10">
    <source>
        <dbReference type="ARBA" id="ARBA00022801"/>
    </source>
</evidence>
<dbReference type="EMBL" id="JRPR02000003">
    <property type="protein sequence ID" value="TLD96613.1"/>
    <property type="molecule type" value="Genomic_DNA"/>
</dbReference>
<dbReference type="CDD" id="cd07182">
    <property type="entry name" value="RNase_HII_bacteria_HII_like"/>
    <property type="match status" value="1"/>
</dbReference>
<keyword evidence="9 12" id="KW-0255">Endonuclease</keyword>
<gene>
    <name evidence="15" type="ORF">LS71_006030</name>
</gene>
<comment type="catalytic activity">
    <reaction evidence="1 12 13">
        <text>Endonucleolytic cleavage to 5'-phosphomonoester.</text>
        <dbReference type="EC" id="3.1.26.4"/>
    </reaction>
</comment>
<proteinExistence type="inferred from homology"/>
<dbReference type="InterPro" id="IPR036397">
    <property type="entry name" value="RNaseH_sf"/>
</dbReference>
<organism evidence="15 16">
    <name type="scientific">Helicobacter jaachi</name>
    <dbReference type="NCBI Taxonomy" id="1677920"/>
    <lineage>
        <taxon>Bacteria</taxon>
        <taxon>Pseudomonadati</taxon>
        <taxon>Campylobacterota</taxon>
        <taxon>Epsilonproteobacteria</taxon>
        <taxon>Campylobacterales</taxon>
        <taxon>Helicobacteraceae</taxon>
        <taxon>Helicobacter</taxon>
    </lineage>
</organism>
<dbReference type="InterPro" id="IPR012337">
    <property type="entry name" value="RNaseH-like_sf"/>
</dbReference>
<dbReference type="GO" id="GO:0005737">
    <property type="term" value="C:cytoplasm"/>
    <property type="evidence" value="ECO:0007669"/>
    <property type="project" value="UniProtKB-SubCell"/>
</dbReference>
<name>A0A4U8TAA1_9HELI</name>
<dbReference type="PROSITE" id="PS51975">
    <property type="entry name" value="RNASE_H_2"/>
    <property type="match status" value="1"/>
</dbReference>
<evidence type="ECO:0000256" key="6">
    <source>
        <dbReference type="ARBA" id="ARBA00022490"/>
    </source>
</evidence>
<evidence type="ECO:0000256" key="12">
    <source>
        <dbReference type="PROSITE-ProRule" id="PRU01319"/>
    </source>
</evidence>
<evidence type="ECO:0000256" key="8">
    <source>
        <dbReference type="ARBA" id="ARBA00022723"/>
    </source>
</evidence>
<dbReference type="InterPro" id="IPR024567">
    <property type="entry name" value="RNase_HII/HIII_dom"/>
</dbReference>
<dbReference type="GO" id="GO:0003723">
    <property type="term" value="F:RNA binding"/>
    <property type="evidence" value="ECO:0007669"/>
    <property type="project" value="UniProtKB-UniRule"/>
</dbReference>
<feature type="domain" description="RNase H type-2" evidence="14">
    <location>
        <begin position="1"/>
        <end position="212"/>
    </location>
</feature>
<feature type="binding site" evidence="12">
    <location>
        <position position="7"/>
    </location>
    <ligand>
        <name>a divalent metal cation</name>
        <dbReference type="ChEBI" id="CHEBI:60240"/>
    </ligand>
</feature>
<keyword evidence="8 12" id="KW-0479">Metal-binding</keyword>
<protein>
    <recommendedName>
        <fullName evidence="13">Ribonuclease</fullName>
        <ecNumber evidence="13">3.1.26.4</ecNumber>
    </recommendedName>
</protein>
<dbReference type="InterPro" id="IPR001352">
    <property type="entry name" value="RNase_HII/HIII"/>
</dbReference>
<comment type="subcellular location">
    <subcellularLocation>
        <location evidence="4">Cytoplasm</location>
    </subcellularLocation>
</comment>
<feature type="binding site" evidence="12">
    <location>
        <position position="8"/>
    </location>
    <ligand>
        <name>a divalent metal cation</name>
        <dbReference type="ChEBI" id="CHEBI:60240"/>
    </ligand>
</feature>
<sequence length="212" mass="23486">MWVAGIDEAGRGCICGGLFVAGVIGKAEVIATFGAKDSKKLTPKKRENIYNALVNAQKDNEIKLFCAQIDAWEIDKNGLSWAMRYGIEHIISQMGDVIQSLNLSLEQLPQGIILDGNTTFNALLPAHLESMDIKLTPLIKADSLMPVVSCASIVAKVHKDKQMRTLDTLYPHYKLAQNKGYGTLEHKKLIAQYGYCPHHRKSFKITIKGSLF</sequence>
<keyword evidence="16" id="KW-1185">Reference proteome</keyword>
<evidence type="ECO:0000256" key="1">
    <source>
        <dbReference type="ARBA" id="ARBA00000077"/>
    </source>
</evidence>
<evidence type="ECO:0000256" key="9">
    <source>
        <dbReference type="ARBA" id="ARBA00022759"/>
    </source>
</evidence>
<dbReference type="GO" id="GO:0046872">
    <property type="term" value="F:metal ion binding"/>
    <property type="evidence" value="ECO:0007669"/>
    <property type="project" value="UniProtKB-KW"/>
</dbReference>
<comment type="similarity">
    <text evidence="5 13">Belongs to the RNase HII family.</text>
</comment>
<dbReference type="Pfam" id="PF01351">
    <property type="entry name" value="RNase_HII"/>
    <property type="match status" value="1"/>
</dbReference>
<evidence type="ECO:0000256" key="5">
    <source>
        <dbReference type="ARBA" id="ARBA00007383"/>
    </source>
</evidence>
<evidence type="ECO:0000256" key="3">
    <source>
        <dbReference type="ARBA" id="ARBA00004065"/>
    </source>
</evidence>
<comment type="cofactor">
    <cofactor evidence="2">
        <name>Mg(2+)</name>
        <dbReference type="ChEBI" id="CHEBI:18420"/>
    </cofactor>
</comment>
<evidence type="ECO:0000256" key="4">
    <source>
        <dbReference type="ARBA" id="ARBA00004496"/>
    </source>
</evidence>
<dbReference type="PANTHER" id="PTHR10954">
    <property type="entry name" value="RIBONUCLEASE H2 SUBUNIT A"/>
    <property type="match status" value="1"/>
</dbReference>
<evidence type="ECO:0000256" key="7">
    <source>
        <dbReference type="ARBA" id="ARBA00022722"/>
    </source>
</evidence>
<dbReference type="AlphaFoldDB" id="A0A4U8TAA1"/>
<dbReference type="PANTHER" id="PTHR10954:SF18">
    <property type="entry name" value="RIBONUCLEASE HII"/>
    <property type="match status" value="1"/>
</dbReference>
<dbReference type="Proteomes" id="UP000029733">
    <property type="component" value="Unassembled WGS sequence"/>
</dbReference>
<dbReference type="GO" id="GO:0032299">
    <property type="term" value="C:ribonuclease H2 complex"/>
    <property type="evidence" value="ECO:0007669"/>
    <property type="project" value="TreeGrafter"/>
</dbReference>
<dbReference type="GO" id="GO:0006298">
    <property type="term" value="P:mismatch repair"/>
    <property type="evidence" value="ECO:0007669"/>
    <property type="project" value="TreeGrafter"/>
</dbReference>
<keyword evidence="7 12" id="KW-0540">Nuclease</keyword>
<comment type="caution">
    <text evidence="15">The sequence shown here is derived from an EMBL/GenBank/DDBJ whole genome shotgun (WGS) entry which is preliminary data.</text>
</comment>
<reference evidence="15 16" key="1">
    <citation type="journal article" date="2014" name="Genome Announc.">
        <title>Draft genome sequences of eight enterohepatic helicobacter species isolated from both laboratory and wild rodents.</title>
        <authorList>
            <person name="Sheh A."/>
            <person name="Shen Z."/>
            <person name="Fox J.G."/>
        </authorList>
    </citation>
    <scope>NUCLEOTIDE SEQUENCE [LARGE SCALE GENOMIC DNA]</scope>
    <source>
        <strain evidence="15 16">MIT 09-6949</strain>
    </source>
</reference>
<evidence type="ECO:0000256" key="11">
    <source>
        <dbReference type="ARBA" id="ARBA00023211"/>
    </source>
</evidence>
<dbReference type="STRING" id="1677920.LS71_06740"/>
<evidence type="ECO:0000259" key="14">
    <source>
        <dbReference type="PROSITE" id="PS51975"/>
    </source>
</evidence>
<keyword evidence="10 12" id="KW-0378">Hydrolase</keyword>
<evidence type="ECO:0000256" key="13">
    <source>
        <dbReference type="RuleBase" id="RU003515"/>
    </source>
</evidence>
<comment type="cofactor">
    <cofactor evidence="12">
        <name>Mn(2+)</name>
        <dbReference type="ChEBI" id="CHEBI:29035"/>
    </cofactor>
    <cofactor evidence="12">
        <name>Mg(2+)</name>
        <dbReference type="ChEBI" id="CHEBI:18420"/>
    </cofactor>
    <text evidence="12">Manganese or magnesium. Binds 1 divalent metal ion per monomer in the absence of substrate. May bind a second metal ion after substrate binding.</text>
</comment>
<dbReference type="EC" id="3.1.26.4" evidence="13"/>
<keyword evidence="11" id="KW-0464">Manganese</keyword>
<evidence type="ECO:0000313" key="15">
    <source>
        <dbReference type="EMBL" id="TLD96613.1"/>
    </source>
</evidence>
<dbReference type="SUPFAM" id="SSF53098">
    <property type="entry name" value="Ribonuclease H-like"/>
    <property type="match status" value="1"/>
</dbReference>
<dbReference type="RefSeq" id="WP_034355558.1">
    <property type="nucleotide sequence ID" value="NZ_JRPR02000003.1"/>
</dbReference>
<dbReference type="InterPro" id="IPR022898">
    <property type="entry name" value="RNase_HII"/>
</dbReference>